<reference evidence="3" key="1">
    <citation type="journal article" date="2016" name="Nature">
        <title>The genome of the seagrass Zostera marina reveals angiosperm adaptation to the sea.</title>
        <authorList>
            <person name="Olsen J.L."/>
            <person name="Rouze P."/>
            <person name="Verhelst B."/>
            <person name="Lin Y.-C."/>
            <person name="Bayer T."/>
            <person name="Collen J."/>
            <person name="Dattolo E."/>
            <person name="De Paoli E."/>
            <person name="Dittami S."/>
            <person name="Maumus F."/>
            <person name="Michel G."/>
            <person name="Kersting A."/>
            <person name="Lauritano C."/>
            <person name="Lohaus R."/>
            <person name="Toepel M."/>
            <person name="Tonon T."/>
            <person name="Vanneste K."/>
            <person name="Amirebrahimi M."/>
            <person name="Brakel J."/>
            <person name="Bostroem C."/>
            <person name="Chovatia M."/>
            <person name="Grimwood J."/>
            <person name="Jenkins J.W."/>
            <person name="Jueterbock A."/>
            <person name="Mraz A."/>
            <person name="Stam W.T."/>
            <person name="Tice H."/>
            <person name="Bornberg-Bauer E."/>
            <person name="Green P.J."/>
            <person name="Pearson G.A."/>
            <person name="Procaccini G."/>
            <person name="Duarte C.M."/>
            <person name="Schmutz J."/>
            <person name="Reusch T.B.H."/>
            <person name="Van de Peer Y."/>
        </authorList>
    </citation>
    <scope>NUCLEOTIDE SEQUENCE [LARGE SCALE GENOMIC DNA]</scope>
    <source>
        <strain evidence="3">cv. Finnish</strain>
    </source>
</reference>
<comment type="caution">
    <text evidence="2">The sequence shown here is derived from an EMBL/GenBank/DDBJ whole genome shotgun (WGS) entry which is preliminary data.</text>
</comment>
<dbReference type="OMA" id="WSPLVPH"/>
<dbReference type="EMBL" id="LFYR01000728">
    <property type="protein sequence ID" value="KMZ70544.1"/>
    <property type="molecule type" value="Genomic_DNA"/>
</dbReference>
<keyword evidence="3" id="KW-1185">Reference proteome</keyword>
<gene>
    <name evidence="2" type="ORF">ZOSMA_19G01330</name>
</gene>
<name>A0A0K9PNK0_ZOSMR</name>
<dbReference type="STRING" id="29655.A0A0K9PNK0"/>
<dbReference type="PANTHER" id="PTHR34287:SF4">
    <property type="entry name" value="OS04G0504200 PROTEIN"/>
    <property type="match status" value="1"/>
</dbReference>
<dbReference type="PANTHER" id="PTHR34287">
    <property type="entry name" value="OS06G0551500 PROTEIN-RELATED"/>
    <property type="match status" value="1"/>
</dbReference>
<evidence type="ECO:0000313" key="2">
    <source>
        <dbReference type="EMBL" id="KMZ70544.1"/>
    </source>
</evidence>
<sequence length="130" mass="14928">MPLERVITVEYLQPSMSKELLYKFPDNSAFGFDYSQSGIWSPPIPRRFPALVDLNVEVGRRQKEKKNKLTEVKGKKIAKRKRKSNVKNHAASSDVSNSKFVFNKTDLPTPHLGWTKVLRAATKRLKKTDQ</sequence>
<dbReference type="OrthoDB" id="1678883at2759"/>
<feature type="compositionally biased region" description="Basic residues" evidence="1">
    <location>
        <begin position="75"/>
        <end position="86"/>
    </location>
</feature>
<evidence type="ECO:0000313" key="3">
    <source>
        <dbReference type="Proteomes" id="UP000036987"/>
    </source>
</evidence>
<accession>A0A0K9PNK0</accession>
<evidence type="ECO:0000256" key="1">
    <source>
        <dbReference type="SAM" id="MobiDB-lite"/>
    </source>
</evidence>
<dbReference type="Proteomes" id="UP000036987">
    <property type="component" value="Unassembled WGS sequence"/>
</dbReference>
<proteinExistence type="predicted"/>
<protein>
    <submittedName>
        <fullName evidence="2">Uncharacterized protein</fullName>
    </submittedName>
</protein>
<dbReference type="AlphaFoldDB" id="A0A0K9PNK0"/>
<feature type="region of interest" description="Disordered" evidence="1">
    <location>
        <begin position="71"/>
        <end position="94"/>
    </location>
</feature>
<organism evidence="2 3">
    <name type="scientific">Zostera marina</name>
    <name type="common">Eelgrass</name>
    <dbReference type="NCBI Taxonomy" id="29655"/>
    <lineage>
        <taxon>Eukaryota</taxon>
        <taxon>Viridiplantae</taxon>
        <taxon>Streptophyta</taxon>
        <taxon>Embryophyta</taxon>
        <taxon>Tracheophyta</taxon>
        <taxon>Spermatophyta</taxon>
        <taxon>Magnoliopsida</taxon>
        <taxon>Liliopsida</taxon>
        <taxon>Zosteraceae</taxon>
        <taxon>Zostera</taxon>
    </lineage>
</organism>